<dbReference type="InterPro" id="IPR043128">
    <property type="entry name" value="Rev_trsase/Diguanyl_cyclase"/>
</dbReference>
<dbReference type="PANTHER" id="PTHR33050">
    <property type="entry name" value="REVERSE TRANSCRIPTASE DOMAIN-CONTAINING PROTEIN"/>
    <property type="match status" value="1"/>
</dbReference>
<accession>A0A409WW21</accession>
<comment type="caution">
    <text evidence="1">The sequence shown here is derived from an EMBL/GenBank/DDBJ whole genome shotgun (WGS) entry which is preliminary data.</text>
</comment>
<dbReference type="PANTHER" id="PTHR33050:SF7">
    <property type="entry name" value="RIBONUCLEASE H"/>
    <property type="match status" value="1"/>
</dbReference>
<proteinExistence type="predicted"/>
<keyword evidence="2" id="KW-1185">Reference proteome</keyword>
<dbReference type="EMBL" id="NHYD01003109">
    <property type="protein sequence ID" value="PPQ82671.1"/>
    <property type="molecule type" value="Genomic_DNA"/>
</dbReference>
<evidence type="ECO:0008006" key="3">
    <source>
        <dbReference type="Google" id="ProtNLM"/>
    </source>
</evidence>
<dbReference type="InParanoid" id="A0A409WW21"/>
<evidence type="ECO:0000313" key="2">
    <source>
        <dbReference type="Proteomes" id="UP000283269"/>
    </source>
</evidence>
<dbReference type="InterPro" id="IPR052055">
    <property type="entry name" value="Hepadnavirus_pol/RT"/>
</dbReference>
<protein>
    <recommendedName>
        <fullName evidence="3">Reverse transcriptase domain-containing protein</fullName>
    </recommendedName>
</protein>
<dbReference type="InterPro" id="IPR043502">
    <property type="entry name" value="DNA/RNA_pol_sf"/>
</dbReference>
<dbReference type="SUPFAM" id="SSF56672">
    <property type="entry name" value="DNA/RNA polymerases"/>
    <property type="match status" value="1"/>
</dbReference>
<dbReference type="Gene3D" id="3.30.70.270">
    <property type="match status" value="1"/>
</dbReference>
<dbReference type="Gene3D" id="3.10.10.10">
    <property type="entry name" value="HIV Type 1 Reverse Transcriptase, subunit A, domain 1"/>
    <property type="match status" value="1"/>
</dbReference>
<dbReference type="Proteomes" id="UP000283269">
    <property type="component" value="Unassembled WGS sequence"/>
</dbReference>
<name>A0A409WW21_PSICY</name>
<gene>
    <name evidence="1" type="ORF">CVT25_009446</name>
</gene>
<organism evidence="1 2">
    <name type="scientific">Psilocybe cyanescens</name>
    <dbReference type="NCBI Taxonomy" id="93625"/>
    <lineage>
        <taxon>Eukaryota</taxon>
        <taxon>Fungi</taxon>
        <taxon>Dikarya</taxon>
        <taxon>Basidiomycota</taxon>
        <taxon>Agaricomycotina</taxon>
        <taxon>Agaricomycetes</taxon>
        <taxon>Agaricomycetidae</taxon>
        <taxon>Agaricales</taxon>
        <taxon>Agaricineae</taxon>
        <taxon>Strophariaceae</taxon>
        <taxon>Psilocybe</taxon>
    </lineage>
</organism>
<dbReference type="OrthoDB" id="2678913at2759"/>
<dbReference type="STRING" id="93625.A0A409WW21"/>
<evidence type="ECO:0000313" key="1">
    <source>
        <dbReference type="EMBL" id="PPQ82671.1"/>
    </source>
</evidence>
<dbReference type="AlphaFoldDB" id="A0A409WW21"/>
<reference evidence="1 2" key="1">
    <citation type="journal article" date="2018" name="Evol. Lett.">
        <title>Horizontal gene cluster transfer increased hallucinogenic mushroom diversity.</title>
        <authorList>
            <person name="Reynolds H.T."/>
            <person name="Vijayakumar V."/>
            <person name="Gluck-Thaler E."/>
            <person name="Korotkin H.B."/>
            <person name="Matheny P.B."/>
            <person name="Slot J.C."/>
        </authorList>
    </citation>
    <scope>NUCLEOTIDE SEQUENCE [LARGE SCALE GENOMIC DNA]</scope>
    <source>
        <strain evidence="1 2">2631</strain>
    </source>
</reference>
<sequence length="405" mass="45204">MEIRATSKETQPVIPPGEIKMEKVTAGLGTEIMDAEVEVHRTANMATISAHFADLPSTMLSPADCNFLPIVTPLVANAWESLLRHKKLFNTFSDVPFSIRNGFDMGIQTNPSTTYTPPNHTSALKHPHAVLSHIQKELSLGRYTGPFSCSRLELLIGPFRTSPLGIVLKAGTADEYRLVQDFSFPRNDQNQISVNSEINIDNFRCDWAATLDVDAAFRHIPIHPSQQSSFIIGWQDLYYIDHAAPFGAASSGGIFGQTADALMAVFCSRAIIAANWVDDFVFFRSSKPNISTSPPPTSMLHSYYTLETIYSITLPLGWPWKLSKTQPFAKIFKYLGFLWSLKHKTVQIPDDKKTRYLEKLLPWVEDQKFTLQEAESIFGTLVHCSLAVPEGRSRLPAVRATLKSV</sequence>